<evidence type="ECO:0000256" key="1">
    <source>
        <dbReference type="SAM" id="Phobius"/>
    </source>
</evidence>
<dbReference type="RefSeq" id="WP_345231161.1">
    <property type="nucleotide sequence ID" value="NZ_BAABIQ010000008.1"/>
</dbReference>
<gene>
    <name evidence="2" type="ORF">GCM10023231_15280</name>
</gene>
<comment type="caution">
    <text evidence="2">The sequence shown here is derived from an EMBL/GenBank/DDBJ whole genome shotgun (WGS) entry which is preliminary data.</text>
</comment>
<feature type="transmembrane region" description="Helical" evidence="1">
    <location>
        <begin position="125"/>
        <end position="146"/>
    </location>
</feature>
<keyword evidence="1" id="KW-1133">Transmembrane helix</keyword>
<feature type="transmembrane region" description="Helical" evidence="1">
    <location>
        <begin position="40"/>
        <end position="59"/>
    </location>
</feature>
<evidence type="ECO:0000313" key="2">
    <source>
        <dbReference type="EMBL" id="GAA4788058.1"/>
    </source>
</evidence>
<feature type="transmembrane region" description="Helical" evidence="1">
    <location>
        <begin position="152"/>
        <end position="175"/>
    </location>
</feature>
<sequence length="198" mass="23705">MKDFNELKQLWHVQQEHDGVSYNAIRNTIKQTKNKYTAKLLSHVISVAVIVLITFYIFITIPFYTWTTQLSMLIVLICLVYYMLIQIKDYRAIHNSENLLNKPEVYISYLQAYKKHRYKLNTQNYTVYTVCLSVAFALYLIEMSFYVSRMTLIIFVVATVIWFLICYFVLMKVYIRKESEKLQELINKLKDLKDQFVE</sequence>
<proteinExistence type="predicted"/>
<keyword evidence="1" id="KW-0812">Transmembrane</keyword>
<evidence type="ECO:0000313" key="3">
    <source>
        <dbReference type="Proteomes" id="UP001501411"/>
    </source>
</evidence>
<keyword evidence="3" id="KW-1185">Reference proteome</keyword>
<feature type="transmembrane region" description="Helical" evidence="1">
    <location>
        <begin position="65"/>
        <end position="84"/>
    </location>
</feature>
<dbReference type="Proteomes" id="UP001501411">
    <property type="component" value="Unassembled WGS sequence"/>
</dbReference>
<organism evidence="2 3">
    <name type="scientific">Olivibacter ginsenosidimutans</name>
    <dbReference type="NCBI Taxonomy" id="1176537"/>
    <lineage>
        <taxon>Bacteria</taxon>
        <taxon>Pseudomonadati</taxon>
        <taxon>Bacteroidota</taxon>
        <taxon>Sphingobacteriia</taxon>
        <taxon>Sphingobacteriales</taxon>
        <taxon>Sphingobacteriaceae</taxon>
        <taxon>Olivibacter</taxon>
    </lineage>
</organism>
<dbReference type="EMBL" id="BAABIQ010000008">
    <property type="protein sequence ID" value="GAA4788058.1"/>
    <property type="molecule type" value="Genomic_DNA"/>
</dbReference>
<name>A0ABP9AZZ9_9SPHI</name>
<keyword evidence="1" id="KW-0472">Membrane</keyword>
<protein>
    <submittedName>
        <fullName evidence="2">Uncharacterized protein</fullName>
    </submittedName>
</protein>
<reference evidence="3" key="1">
    <citation type="journal article" date="2019" name="Int. J. Syst. Evol. Microbiol.">
        <title>The Global Catalogue of Microorganisms (GCM) 10K type strain sequencing project: providing services to taxonomists for standard genome sequencing and annotation.</title>
        <authorList>
            <consortium name="The Broad Institute Genomics Platform"/>
            <consortium name="The Broad Institute Genome Sequencing Center for Infectious Disease"/>
            <person name="Wu L."/>
            <person name="Ma J."/>
        </authorList>
    </citation>
    <scope>NUCLEOTIDE SEQUENCE [LARGE SCALE GENOMIC DNA]</scope>
    <source>
        <strain evidence="3">JCM 18200</strain>
    </source>
</reference>
<accession>A0ABP9AZZ9</accession>